<dbReference type="Proteomes" id="UP000536179">
    <property type="component" value="Unassembled WGS sequence"/>
</dbReference>
<dbReference type="GO" id="GO:0006388">
    <property type="term" value="P:tRNA splicing, via endonucleolytic cleavage and ligation"/>
    <property type="evidence" value="ECO:0007669"/>
    <property type="project" value="UniProtKB-UniRule"/>
</dbReference>
<evidence type="ECO:0000313" key="6">
    <source>
        <dbReference type="EMBL" id="MBB3205395.1"/>
    </source>
</evidence>
<keyword evidence="2 5" id="KW-0808">Transferase</keyword>
<accession>A0A7W5DVP4</accession>
<protein>
    <recommendedName>
        <fullName evidence="5">Probable RNA 2'-phosphotransferase</fullName>
        <ecNumber evidence="5">2.7.1.-</ecNumber>
    </recommendedName>
</protein>
<name>A0A7W5DVP4_9BACT</name>
<dbReference type="Gene3D" id="3.20.170.30">
    <property type="match status" value="1"/>
</dbReference>
<keyword evidence="7" id="KW-1185">Reference proteome</keyword>
<dbReference type="SUPFAM" id="SSF56399">
    <property type="entry name" value="ADP-ribosylation"/>
    <property type="match status" value="1"/>
</dbReference>
<dbReference type="InterPro" id="IPR002745">
    <property type="entry name" value="Ptrans_KptA/Tpt1"/>
</dbReference>
<dbReference type="NCBIfam" id="NF002014">
    <property type="entry name" value="PRK00819.1-4"/>
    <property type="match status" value="1"/>
</dbReference>
<evidence type="ECO:0000256" key="5">
    <source>
        <dbReference type="HAMAP-Rule" id="MF_00299"/>
    </source>
</evidence>
<evidence type="ECO:0000256" key="1">
    <source>
        <dbReference type="ARBA" id="ARBA00009836"/>
    </source>
</evidence>
<dbReference type="GO" id="GO:0000215">
    <property type="term" value="F:tRNA 2'-phosphotransferase activity"/>
    <property type="evidence" value="ECO:0007669"/>
    <property type="project" value="TreeGrafter"/>
</dbReference>
<dbReference type="InterPro" id="IPR042081">
    <property type="entry name" value="RNA_2'-PTrans_C"/>
</dbReference>
<comment type="function">
    <text evidence="4 5">Removes the 2'-phosphate from RNA via an intermediate in which the phosphate is ADP-ribosylated by NAD followed by a presumed transesterification to release the RNA and generate ADP-ribose 1''-2''-cyclic phosphate (APPR&gt;P). May function as an ADP-ribosylase.</text>
</comment>
<dbReference type="EMBL" id="JACHXU010000003">
    <property type="protein sequence ID" value="MBB3205395.1"/>
    <property type="molecule type" value="Genomic_DNA"/>
</dbReference>
<evidence type="ECO:0000256" key="2">
    <source>
        <dbReference type="ARBA" id="ARBA00022679"/>
    </source>
</evidence>
<dbReference type="AlphaFoldDB" id="A0A7W5DVP4"/>
<comment type="caution">
    <text evidence="6">The sequence shown here is derived from an EMBL/GenBank/DDBJ whole genome shotgun (WGS) entry which is preliminary data.</text>
</comment>
<evidence type="ECO:0000256" key="4">
    <source>
        <dbReference type="ARBA" id="ARBA00025212"/>
    </source>
</evidence>
<dbReference type="PANTHER" id="PTHR12684">
    <property type="entry name" value="PUTATIVE PHOSPHOTRANSFERASE"/>
    <property type="match status" value="1"/>
</dbReference>
<sequence>MNKKLVRTSKFLSLVLRHQPEVIGMNLDREGWLDIGQLIENANRRGNVITLEMLHEVVATNEKKRFALSEDGLRIRASQGHSVSTVNLNLPPSEPPKLLYHGTVAVFLDSIRQQGLQRRSRNHVHLSADREVAKMVGQRRGKPVILTVAAEDMNADGHAFYLSANGVWLTEEVPACYLTFPCN</sequence>
<evidence type="ECO:0000313" key="7">
    <source>
        <dbReference type="Proteomes" id="UP000536179"/>
    </source>
</evidence>
<organism evidence="6 7">
    <name type="scientific">Aporhodopirellula rubra</name>
    <dbReference type="NCBI Taxonomy" id="980271"/>
    <lineage>
        <taxon>Bacteria</taxon>
        <taxon>Pseudomonadati</taxon>
        <taxon>Planctomycetota</taxon>
        <taxon>Planctomycetia</taxon>
        <taxon>Pirellulales</taxon>
        <taxon>Pirellulaceae</taxon>
        <taxon>Aporhodopirellula</taxon>
    </lineage>
</organism>
<dbReference type="Gene3D" id="1.10.10.970">
    <property type="entry name" value="RNA 2'-phosphotransferase, Tpt1/KptA family, N-terminal domain"/>
    <property type="match status" value="1"/>
</dbReference>
<dbReference type="Pfam" id="PF01885">
    <property type="entry name" value="PTS_2-RNA"/>
    <property type="match status" value="1"/>
</dbReference>
<dbReference type="EC" id="2.7.1.-" evidence="5"/>
<dbReference type="PANTHER" id="PTHR12684:SF2">
    <property type="entry name" value="TRNA 2'-PHOSPHOTRANSFERASE 1"/>
    <property type="match status" value="1"/>
</dbReference>
<comment type="similarity">
    <text evidence="1 5">Belongs to the KptA/TPT1 family.</text>
</comment>
<evidence type="ECO:0000256" key="3">
    <source>
        <dbReference type="ARBA" id="ARBA00023027"/>
    </source>
</evidence>
<gene>
    <name evidence="5" type="primary">kptA</name>
    <name evidence="6" type="ORF">FHS27_001195</name>
</gene>
<dbReference type="GO" id="GO:0003950">
    <property type="term" value="F:NAD+ poly-ADP-ribosyltransferase activity"/>
    <property type="evidence" value="ECO:0007669"/>
    <property type="project" value="InterPro"/>
</dbReference>
<reference evidence="6 7" key="1">
    <citation type="submission" date="2020-08" db="EMBL/GenBank/DDBJ databases">
        <title>Genomic Encyclopedia of Type Strains, Phase III (KMG-III): the genomes of soil and plant-associated and newly described type strains.</title>
        <authorList>
            <person name="Whitman W."/>
        </authorList>
    </citation>
    <scope>NUCLEOTIDE SEQUENCE [LARGE SCALE GENOMIC DNA]</scope>
    <source>
        <strain evidence="6 7">CECT 8075</strain>
    </source>
</reference>
<proteinExistence type="inferred from homology"/>
<dbReference type="RefSeq" id="WP_184302861.1">
    <property type="nucleotide sequence ID" value="NZ_JACHXU010000003.1"/>
</dbReference>
<dbReference type="HAMAP" id="MF_00299">
    <property type="entry name" value="KptA"/>
    <property type="match status" value="1"/>
</dbReference>
<dbReference type="InterPro" id="IPR022928">
    <property type="entry name" value="RNA_2'-PTrans_KptA"/>
</dbReference>
<dbReference type="InterPro" id="IPR042080">
    <property type="entry name" value="RNA_2'-PTrans_N"/>
</dbReference>
<keyword evidence="3 5" id="KW-0520">NAD</keyword>